<proteinExistence type="predicted"/>
<evidence type="ECO:0000313" key="1">
    <source>
        <dbReference type="EMBL" id="MDE8033788.1"/>
    </source>
</evidence>
<dbReference type="Pfam" id="PF10008">
    <property type="entry name" value="DUF2251"/>
    <property type="match status" value="1"/>
</dbReference>
<sequence length="139" mass="16169">MLYSVLTDQLLIGQGYRNGAHSTKYEHLVVMFEDDGETGYFYAMDLHQTENPVVDSLFVYSKSDIEEKTLMEPRRLEICWSENGYQAFLLINGYPHAAFDFSQFVGYNHTKFPQPELGSMWVHKETNNELVEKWLTGQT</sequence>
<dbReference type="PIRSF" id="PIRSF007050">
    <property type="entry name" value="UPC007050"/>
    <property type="match status" value="1"/>
</dbReference>
<protein>
    <submittedName>
        <fullName evidence="1">DUF2251 domain-containing protein</fullName>
    </submittedName>
</protein>
<dbReference type="EMBL" id="JAPHVQ010000001">
    <property type="protein sequence ID" value="MDE8033788.1"/>
    <property type="molecule type" value="Genomic_DNA"/>
</dbReference>
<reference evidence="1" key="1">
    <citation type="submission" date="2022-11" db="EMBL/GenBank/DDBJ databases">
        <authorList>
            <person name="Kamali M."/>
            <person name="Peak L."/>
            <person name="Go Y.Y."/>
            <person name="Balasuriya U.B.R."/>
            <person name="Carossino M."/>
        </authorList>
    </citation>
    <scope>NUCLEOTIDE SEQUENCE</scope>
    <source>
        <strain evidence="1">4524</strain>
    </source>
</reference>
<name>A0A9X4G209_ACTEU</name>
<accession>A0A9X4G209</accession>
<organism evidence="1 2">
    <name type="scientific">Actinobacillus equuli subsp. equuli</name>
    <dbReference type="NCBI Taxonomy" id="202947"/>
    <lineage>
        <taxon>Bacteria</taxon>
        <taxon>Pseudomonadati</taxon>
        <taxon>Pseudomonadota</taxon>
        <taxon>Gammaproteobacteria</taxon>
        <taxon>Pasteurellales</taxon>
        <taxon>Pasteurellaceae</taxon>
        <taxon>Actinobacillus</taxon>
    </lineage>
</organism>
<evidence type="ECO:0000313" key="2">
    <source>
        <dbReference type="Proteomes" id="UP001142444"/>
    </source>
</evidence>
<reference evidence="1" key="2">
    <citation type="journal article" date="2023" name="Pathogens">
        <title>Pathological Features and Genomic Characterization of an Actinobacillus equuli subsp. equuli Bearing Unique Virulence-Associated Genes from an Adult Horse with Pleuropneumonia.</title>
        <authorList>
            <person name="Kamali M."/>
            <person name="Carossino M."/>
            <person name="Del Piero F."/>
            <person name="Peak L."/>
            <person name="Mitchell M.S."/>
            <person name="Willette J."/>
            <person name="Baker R."/>
            <person name="Li F."/>
            <person name="Kenez A."/>
            <person name="Balasuriya U.B.R."/>
            <person name="Go Y.Y."/>
        </authorList>
    </citation>
    <scope>NUCLEOTIDE SEQUENCE</scope>
    <source>
        <strain evidence="1">4524</strain>
    </source>
</reference>
<dbReference type="RefSeq" id="WP_275217095.1">
    <property type="nucleotide sequence ID" value="NZ_JAPHVQ010000001.1"/>
</dbReference>
<comment type="caution">
    <text evidence="1">The sequence shown here is derived from an EMBL/GenBank/DDBJ whole genome shotgun (WGS) entry which is preliminary data.</text>
</comment>
<dbReference type="AlphaFoldDB" id="A0A9X4G209"/>
<dbReference type="Proteomes" id="UP001142444">
    <property type="component" value="Unassembled WGS sequence"/>
</dbReference>
<dbReference type="InterPro" id="IPR014449">
    <property type="entry name" value="UCP007050_HI0931"/>
</dbReference>
<keyword evidence="2" id="KW-1185">Reference proteome</keyword>
<gene>
    <name evidence="1" type="ORF">OQ257_01185</name>
</gene>